<evidence type="ECO:0008006" key="5">
    <source>
        <dbReference type="Google" id="ProtNLM"/>
    </source>
</evidence>
<protein>
    <recommendedName>
        <fullName evidence="5">PDPN</fullName>
    </recommendedName>
</protein>
<dbReference type="Proteomes" id="UP000824782">
    <property type="component" value="Unassembled WGS sequence"/>
</dbReference>
<evidence type="ECO:0000256" key="2">
    <source>
        <dbReference type="SAM" id="SignalP"/>
    </source>
</evidence>
<comment type="caution">
    <text evidence="3">The sequence shown here is derived from an EMBL/GenBank/DDBJ whole genome shotgun (WGS) entry which is preliminary data.</text>
</comment>
<keyword evidence="4" id="KW-1185">Reference proteome</keyword>
<sequence>MLKTQGLLCLLLGLVLQAASAEVFTLLDNEAETLDVTEKTFTDSTETQTQVSVTLQTDLNVTSVYDTSTARSFPVETDTQSLENTTYTVVIEDPQGGLDLGTLVGIVAGIVSIFGISAMIIIFIIRKMGRYSP</sequence>
<dbReference type="Pfam" id="PF05808">
    <property type="entry name" value="Podoplanin"/>
    <property type="match status" value="1"/>
</dbReference>
<organism evidence="3 4">
    <name type="scientific">Engystomops pustulosus</name>
    <name type="common">Tungara frog</name>
    <name type="synonym">Physalaemus pustulosus</name>
    <dbReference type="NCBI Taxonomy" id="76066"/>
    <lineage>
        <taxon>Eukaryota</taxon>
        <taxon>Metazoa</taxon>
        <taxon>Chordata</taxon>
        <taxon>Craniata</taxon>
        <taxon>Vertebrata</taxon>
        <taxon>Euteleostomi</taxon>
        <taxon>Amphibia</taxon>
        <taxon>Batrachia</taxon>
        <taxon>Anura</taxon>
        <taxon>Neobatrachia</taxon>
        <taxon>Hyloidea</taxon>
        <taxon>Leptodactylidae</taxon>
        <taxon>Leiuperinae</taxon>
        <taxon>Engystomops</taxon>
    </lineage>
</organism>
<keyword evidence="1" id="KW-0472">Membrane</keyword>
<name>A0AAV6ZLE0_ENGPU</name>
<proteinExistence type="predicted"/>
<dbReference type="AlphaFoldDB" id="A0AAV6ZLE0"/>
<keyword evidence="1" id="KW-1133">Transmembrane helix</keyword>
<reference evidence="3" key="1">
    <citation type="thesis" date="2020" institute="ProQuest LLC" country="789 East Eisenhower Parkway, Ann Arbor, MI, USA">
        <title>Comparative Genomics and Chromosome Evolution.</title>
        <authorList>
            <person name="Mudd A.B."/>
        </authorList>
    </citation>
    <scope>NUCLEOTIDE SEQUENCE</scope>
    <source>
        <strain evidence="3">237g6f4</strain>
        <tissue evidence="3">Blood</tissue>
    </source>
</reference>
<keyword evidence="1" id="KW-0812">Transmembrane</keyword>
<keyword evidence="2" id="KW-0732">Signal</keyword>
<gene>
    <name evidence="3" type="ORF">GDO81_028402</name>
</gene>
<feature type="chain" id="PRO_5043989404" description="PDPN" evidence="2">
    <location>
        <begin position="22"/>
        <end position="133"/>
    </location>
</feature>
<accession>A0AAV6ZLE0</accession>
<dbReference type="EMBL" id="WNYA01000733">
    <property type="protein sequence ID" value="KAG8547401.1"/>
    <property type="molecule type" value="Genomic_DNA"/>
</dbReference>
<feature type="signal peptide" evidence="2">
    <location>
        <begin position="1"/>
        <end position="21"/>
    </location>
</feature>
<evidence type="ECO:0000256" key="1">
    <source>
        <dbReference type="SAM" id="Phobius"/>
    </source>
</evidence>
<evidence type="ECO:0000313" key="3">
    <source>
        <dbReference type="EMBL" id="KAG8547401.1"/>
    </source>
</evidence>
<feature type="transmembrane region" description="Helical" evidence="1">
    <location>
        <begin position="103"/>
        <end position="125"/>
    </location>
</feature>
<evidence type="ECO:0000313" key="4">
    <source>
        <dbReference type="Proteomes" id="UP000824782"/>
    </source>
</evidence>